<dbReference type="PROSITE" id="PS50943">
    <property type="entry name" value="HTH_CROC1"/>
    <property type="match status" value="1"/>
</dbReference>
<keyword evidence="3" id="KW-1185">Reference proteome</keyword>
<dbReference type="GO" id="GO:0003677">
    <property type="term" value="F:DNA binding"/>
    <property type="evidence" value="ECO:0007669"/>
    <property type="project" value="InterPro"/>
</dbReference>
<dbReference type="AlphaFoldDB" id="Q5F990"/>
<feature type="domain" description="HTH cro/C1-type" evidence="1">
    <location>
        <begin position="40"/>
        <end position="78"/>
    </location>
</feature>
<dbReference type="InterPro" id="IPR001387">
    <property type="entry name" value="Cro/C1-type_HTH"/>
</dbReference>
<dbReference type="InterPro" id="IPR039554">
    <property type="entry name" value="HigA2-like_HTH"/>
</dbReference>
<organism evidence="2 3">
    <name type="scientific">Neisseria gonorrhoeae (strain ATCC 700825 / FA 1090)</name>
    <dbReference type="NCBI Taxonomy" id="242231"/>
    <lineage>
        <taxon>Bacteria</taxon>
        <taxon>Pseudomonadati</taxon>
        <taxon>Pseudomonadota</taxon>
        <taxon>Betaproteobacteria</taxon>
        <taxon>Neisseriales</taxon>
        <taxon>Neisseriaceae</taxon>
        <taxon>Neisseria</taxon>
    </lineage>
</organism>
<dbReference type="SUPFAM" id="SSF47413">
    <property type="entry name" value="lambda repressor-like DNA-binding domains"/>
    <property type="match status" value="1"/>
</dbReference>
<dbReference type="HOGENOM" id="CLU_163934_2_2_4"/>
<evidence type="ECO:0000313" key="2">
    <source>
        <dbReference type="EMBL" id="AAW89247.1"/>
    </source>
</evidence>
<dbReference type="CDD" id="cd00093">
    <property type="entry name" value="HTH_XRE"/>
    <property type="match status" value="1"/>
</dbReference>
<dbReference type="STRING" id="242231.NGO_0509"/>
<dbReference type="Proteomes" id="UP000000535">
    <property type="component" value="Chromosome"/>
</dbReference>
<dbReference type="Pfam" id="PF13744">
    <property type="entry name" value="HTH_37"/>
    <property type="match status" value="1"/>
</dbReference>
<evidence type="ECO:0000259" key="1">
    <source>
        <dbReference type="PROSITE" id="PS50943"/>
    </source>
</evidence>
<gene>
    <name evidence="2" type="ORF">NGO_0509</name>
</gene>
<dbReference type="RefSeq" id="WP_010951066.1">
    <property type="nucleotide sequence ID" value="NC_002946.2"/>
</dbReference>
<dbReference type="KEGG" id="ngo:NGO_0509"/>
<sequence>MESRTLILRHLDALCDTPAQAANMRLRAGLMMHIADTVRENGWTQKQAAEHCGLTRPRINDLLNGKIDKFSLDALVNINAGLGQCISLSFAPA</sequence>
<dbReference type="InterPro" id="IPR010982">
    <property type="entry name" value="Lambda_DNA-bd_dom_sf"/>
</dbReference>
<protein>
    <recommendedName>
        <fullName evidence="1">HTH cro/C1-type domain-containing protein</fullName>
    </recommendedName>
</protein>
<dbReference type="EMBL" id="AE004969">
    <property type="protein sequence ID" value="AAW89247.1"/>
    <property type="molecule type" value="Genomic_DNA"/>
</dbReference>
<accession>Q5F990</accession>
<name>Q5F990_NEIG1</name>
<proteinExistence type="predicted"/>
<dbReference type="Gene3D" id="1.10.260.40">
    <property type="entry name" value="lambda repressor-like DNA-binding domains"/>
    <property type="match status" value="1"/>
</dbReference>
<evidence type="ECO:0000313" key="3">
    <source>
        <dbReference type="Proteomes" id="UP000000535"/>
    </source>
</evidence>
<dbReference type="PATRIC" id="fig|242231.10.peg.602"/>
<reference evidence="3" key="1">
    <citation type="submission" date="2003-03" db="EMBL/GenBank/DDBJ databases">
        <title>The complete genome sequence of Neisseria gonorrhoeae.</title>
        <authorList>
            <person name="Lewis L.A."/>
            <person name="Gillaspy A.F."/>
            <person name="McLaughlin R.E."/>
            <person name="Gipson M."/>
            <person name="Ducey T.F."/>
            <person name="Ownbey T."/>
            <person name="Hartman K."/>
            <person name="Nydick C."/>
            <person name="Carson M.B."/>
            <person name="Vaughn J."/>
            <person name="Thomson C."/>
            <person name="Song L."/>
            <person name="Lin S."/>
            <person name="Yuan X."/>
            <person name="Najar F."/>
            <person name="Zhan M."/>
            <person name="Ren Q."/>
            <person name="Zhu H."/>
            <person name="Qi S."/>
            <person name="Kenton S.M."/>
            <person name="Lai H."/>
            <person name="White J.D."/>
            <person name="Clifton S."/>
            <person name="Roe B.A."/>
            <person name="Dyer D.W."/>
        </authorList>
    </citation>
    <scope>NUCLEOTIDE SEQUENCE [LARGE SCALE GENOMIC DNA]</scope>
    <source>
        <strain evidence="3">ATCC 700825 / FA 1090</strain>
    </source>
</reference>